<dbReference type="EMBL" id="CP065959">
    <property type="protein sequence ID" value="QQC91668.1"/>
    <property type="molecule type" value="Genomic_DNA"/>
</dbReference>
<name>A0A7T4U0C9_9ACTN</name>
<evidence type="ECO:0000256" key="2">
    <source>
        <dbReference type="SAM" id="Phobius"/>
    </source>
</evidence>
<evidence type="ECO:0000313" key="3">
    <source>
        <dbReference type="EMBL" id="QQC91668.1"/>
    </source>
</evidence>
<feature type="compositionally biased region" description="Pro residues" evidence="1">
    <location>
        <begin position="261"/>
        <end position="270"/>
    </location>
</feature>
<feature type="transmembrane region" description="Helical" evidence="2">
    <location>
        <begin position="199"/>
        <end position="219"/>
    </location>
</feature>
<feature type="transmembrane region" description="Helical" evidence="2">
    <location>
        <begin position="137"/>
        <end position="154"/>
    </location>
</feature>
<keyword evidence="2" id="KW-0472">Membrane</keyword>
<feature type="compositionally biased region" description="Pro residues" evidence="1">
    <location>
        <begin position="20"/>
        <end position="36"/>
    </location>
</feature>
<gene>
    <name evidence="3" type="ORF">I8755_27145</name>
</gene>
<dbReference type="SUPFAM" id="SSF52540">
    <property type="entry name" value="P-loop containing nucleoside triphosphate hydrolases"/>
    <property type="match status" value="1"/>
</dbReference>
<keyword evidence="2" id="KW-0812">Transmembrane</keyword>
<evidence type="ECO:0000313" key="4">
    <source>
        <dbReference type="Proteomes" id="UP000596130"/>
    </source>
</evidence>
<proteinExistence type="predicted"/>
<feature type="transmembrane region" description="Helical" evidence="2">
    <location>
        <begin position="226"/>
        <end position="247"/>
    </location>
</feature>
<feature type="region of interest" description="Disordered" evidence="1">
    <location>
        <begin position="1"/>
        <end position="78"/>
    </location>
</feature>
<dbReference type="RefSeq" id="WP_198503740.1">
    <property type="nucleotide sequence ID" value="NZ_CP065959.1"/>
</dbReference>
<protein>
    <submittedName>
        <fullName evidence="3">ATP/GTP-binding protein</fullName>
    </submittedName>
</protein>
<keyword evidence="2" id="KW-1133">Transmembrane helix</keyword>
<dbReference type="Gene3D" id="3.40.50.300">
    <property type="entry name" value="P-loop containing nucleotide triphosphate hydrolases"/>
    <property type="match status" value="1"/>
</dbReference>
<feature type="transmembrane region" description="Helical" evidence="2">
    <location>
        <begin position="82"/>
        <end position="99"/>
    </location>
</feature>
<evidence type="ECO:0000256" key="1">
    <source>
        <dbReference type="SAM" id="MobiDB-lite"/>
    </source>
</evidence>
<sequence>MDTEGTHGARDGRRAAPVPLTAPPAAPTAPPAPRQPPGAERSAAVAEWLADPRPKASPGIWRKGYRPPEPEPDTEGGDRRRIVGLVISTLLGLLFWSAWQQGAIPYQWAPLRLFTPGEWYWTGSMQPKKWQGEEAKIVYHGLVFGILVYTVGRLGAWPDATRHYVMRRPQPARAVIASLGSVGTLLFVWPSFLGLDWRPLPVADPVFSLVALVAGLDVFTSPVITGLLYAAITIAVLWPFVHIGGWWQAIRDGATAGRRSAPPPPRPADAPAPAHWPELRAAGHDKAADLLSAELLGGRMNDVDCARVFHAWRSAAADPAALAGFVDTVARDGAAAWTHPSGQRDLPVRTATHDLLVGQVRIGRFAKDERNPYAVRNAHAALEPAVLGTSLLAVGPPGAGKTGRLMRPVTESLALGALTGRCAVVAVCAAGADLGDDDSYDVVVKPGDPTSVHDIDLYADCADADEAAAFLAEGLVGDLDAVGTQRAATALAQLLGPYRALHGRFPSVPVLRELLDGDPAGLAALQAGLTAGEHSAMRRELDARIRQSHTPNDPGPALADRLALLDRPAFADFFDPGGEGRPFSMRAVVHHPLRVRVDLPEHGHEEASRLLARLLLAQFGYVVRGRARRPHFACLVLDDAARTITAESVRAIQRLRSLNAGVVLGLRTIGEVPEPLQGPLYAAVGCRMAFSGVTTWDGRRFTEAWGTEWIETKEVAQHTVFADQPMTRALHSLRKLVTGKAVTTDAVTVRKVERERWSASDLAHSLPPGHAVLSLTTVHGEHAPPLLVDLRG</sequence>
<dbReference type="InterPro" id="IPR027417">
    <property type="entry name" value="P-loop_NTPase"/>
</dbReference>
<dbReference type="Proteomes" id="UP000596130">
    <property type="component" value="Chromosome"/>
</dbReference>
<organism evidence="3 4">
    <name type="scientific">Streptomyces alfalfae</name>
    <dbReference type="NCBI Taxonomy" id="1642299"/>
    <lineage>
        <taxon>Bacteria</taxon>
        <taxon>Bacillati</taxon>
        <taxon>Actinomycetota</taxon>
        <taxon>Actinomycetes</taxon>
        <taxon>Kitasatosporales</taxon>
        <taxon>Streptomycetaceae</taxon>
        <taxon>Streptomyces</taxon>
    </lineage>
</organism>
<dbReference type="AlphaFoldDB" id="A0A7T4U0C9"/>
<accession>A0A7T4U0C9</accession>
<feature type="compositionally biased region" description="Basic and acidic residues" evidence="1">
    <location>
        <begin position="1"/>
        <end position="14"/>
    </location>
</feature>
<feature type="transmembrane region" description="Helical" evidence="2">
    <location>
        <begin position="174"/>
        <end position="193"/>
    </location>
</feature>
<feature type="region of interest" description="Disordered" evidence="1">
    <location>
        <begin position="255"/>
        <end position="275"/>
    </location>
</feature>
<reference evidence="3 4" key="1">
    <citation type="submission" date="2020-12" db="EMBL/GenBank/DDBJ databases">
        <title>Identification and biosynthesis of polyene macrolides produced by Streptomyces alfalfae Men-myco-93-63.</title>
        <authorList>
            <person name="Liu D."/>
            <person name="Li Y."/>
            <person name="Liu L."/>
            <person name="Han X."/>
            <person name="Shen F."/>
        </authorList>
    </citation>
    <scope>NUCLEOTIDE SEQUENCE [LARGE SCALE GENOMIC DNA]</scope>
    <source>
        <strain evidence="3 4">Men-myco-93-63</strain>
    </source>
</reference>